<dbReference type="Proteomes" id="UP000238220">
    <property type="component" value="Unassembled WGS sequence"/>
</dbReference>
<gene>
    <name evidence="1" type="ORF">C3942_12425</name>
</gene>
<organism evidence="1 2">
    <name type="scientific">Solimonas fluminis</name>
    <dbReference type="NCBI Taxonomy" id="2086571"/>
    <lineage>
        <taxon>Bacteria</taxon>
        <taxon>Pseudomonadati</taxon>
        <taxon>Pseudomonadota</taxon>
        <taxon>Gammaproteobacteria</taxon>
        <taxon>Nevskiales</taxon>
        <taxon>Nevskiaceae</taxon>
        <taxon>Solimonas</taxon>
    </lineage>
</organism>
<proteinExistence type="predicted"/>
<dbReference type="Pfam" id="PF14064">
    <property type="entry name" value="HmuY"/>
    <property type="match status" value="2"/>
</dbReference>
<dbReference type="AlphaFoldDB" id="A0A2S5TF32"/>
<dbReference type="CDD" id="cd12105">
    <property type="entry name" value="HmuY"/>
    <property type="match status" value="2"/>
</dbReference>
<name>A0A2S5TF32_9GAMM</name>
<dbReference type="InterPro" id="IPR025921">
    <property type="entry name" value="HmuY"/>
</dbReference>
<dbReference type="PROSITE" id="PS51257">
    <property type="entry name" value="PROKAR_LIPOPROTEIN"/>
    <property type="match status" value="1"/>
</dbReference>
<reference evidence="1 2" key="1">
    <citation type="submission" date="2018-02" db="EMBL/GenBank/DDBJ databases">
        <title>Genome sequencing of Solimonas sp. HR-BB.</title>
        <authorList>
            <person name="Lee Y."/>
            <person name="Jeon C.O."/>
        </authorList>
    </citation>
    <scope>NUCLEOTIDE SEQUENCE [LARGE SCALE GENOMIC DNA]</scope>
    <source>
        <strain evidence="1 2">HR-BB</strain>
    </source>
</reference>
<comment type="caution">
    <text evidence="1">The sequence shown here is derived from an EMBL/GenBank/DDBJ whole genome shotgun (WGS) entry which is preliminary data.</text>
</comment>
<protein>
    <recommendedName>
        <fullName evidence="3">HmuY protein</fullName>
    </recommendedName>
</protein>
<dbReference type="RefSeq" id="WP_104230663.1">
    <property type="nucleotide sequence ID" value="NZ_PSNW01000006.1"/>
</dbReference>
<evidence type="ECO:0000313" key="2">
    <source>
        <dbReference type="Proteomes" id="UP000238220"/>
    </source>
</evidence>
<dbReference type="EMBL" id="PSNW01000006">
    <property type="protein sequence ID" value="PPE73601.1"/>
    <property type="molecule type" value="Genomic_DNA"/>
</dbReference>
<evidence type="ECO:0000313" key="1">
    <source>
        <dbReference type="EMBL" id="PPE73601.1"/>
    </source>
</evidence>
<keyword evidence="2" id="KW-1185">Reference proteome</keyword>
<accession>A0A2S5TF32</accession>
<evidence type="ECO:0008006" key="3">
    <source>
        <dbReference type="Google" id="ProtNLM"/>
    </source>
</evidence>
<sequence>MELPLMRAALAAVVLLLAGCTGDISPSNPDGDAELPGPGGAQASFSRHSAGYYQASIDASGDDWVYIDLETQAQVTPADPSASDAWDIAFKAQDIKLNGGVSGTPPGGDPVSAYGEKVEEGTTWPFEPVTSAPPRNAVAYVSDESGFLGGPKLAMTSTPAADRALLDHGWYRRSAGVTTARSNVGYVISTVECRYYKLRMTGYGDRRPSFDVQRITAAGNCSGGGSAPVAPLGRATFTAGSGGSSIARVDASDEEAWVHIQFSGRQQVVPVDPSNDAGGWDIALRRSDIKVNGGSSGAGIVEIHGILRDDWDSRTSVPLAADFHTDTASALAFTTYPLSETPSRPACGGINGDHGWYYYSGFCDDGEGIHHISPRDVVYIVVAANGARWKLRMLGYYSESGATANPSFEFAPLSGL</sequence>